<dbReference type="PANTHER" id="PTHR48098">
    <property type="entry name" value="ENTEROCHELIN ESTERASE-RELATED"/>
    <property type="match status" value="1"/>
</dbReference>
<evidence type="ECO:0000259" key="6">
    <source>
        <dbReference type="Pfam" id="PF11806"/>
    </source>
</evidence>
<dbReference type="InterPro" id="IPR021764">
    <property type="entry name" value="Enterochelin_esterase_N"/>
</dbReference>
<dbReference type="SUPFAM" id="SSF81296">
    <property type="entry name" value="E set domains"/>
    <property type="match status" value="1"/>
</dbReference>
<dbReference type="SUPFAM" id="SSF53474">
    <property type="entry name" value="alpha/beta-Hydrolases"/>
    <property type="match status" value="1"/>
</dbReference>
<dbReference type="Proteomes" id="UP000664779">
    <property type="component" value="Unassembled WGS sequence"/>
</dbReference>
<protein>
    <submittedName>
        <fullName evidence="7">DUF3327 domain-containing protein</fullName>
    </submittedName>
</protein>
<comment type="similarity">
    <text evidence="4">Belongs to the Fes family.</text>
</comment>
<evidence type="ECO:0000313" key="7">
    <source>
        <dbReference type="EMBL" id="MBO0345600.1"/>
    </source>
</evidence>
<dbReference type="InterPro" id="IPR050583">
    <property type="entry name" value="Mycobacterial_A85_antigen"/>
</dbReference>
<organism evidence="7 8">
    <name type="scientific">Roseibium limicola</name>
    <dbReference type="NCBI Taxonomy" id="2816037"/>
    <lineage>
        <taxon>Bacteria</taxon>
        <taxon>Pseudomonadati</taxon>
        <taxon>Pseudomonadota</taxon>
        <taxon>Alphaproteobacteria</taxon>
        <taxon>Hyphomicrobiales</taxon>
        <taxon>Stappiaceae</taxon>
        <taxon>Roseibium</taxon>
    </lineage>
</organism>
<comment type="caution">
    <text evidence="7">The sequence shown here is derived from an EMBL/GenBank/DDBJ whole genome shotgun (WGS) entry which is preliminary data.</text>
</comment>
<dbReference type="RefSeq" id="WP_206940383.1">
    <property type="nucleotide sequence ID" value="NZ_JAFLNF010000004.1"/>
</dbReference>
<sequence length="549" mass="58976">MAFSFALPLIAAASALDGATPASAQTATAPASPIALSIVDQGWVWEVSSAAGTTSQLALDLPAGSYVAVTVDSGSADLVVDLKSADGSFLRRLTDSTDWRRDFNLVVGAPGTYLEAVISPEASIGSAKLTFAKIVTPEHLTGVDASDDTLLSPTLQALAEQTSDPQAIAAFWQDMQTNGTPLIEPAGEGKSLLTFLYQGAGQNVRILGSPSADHDYMHRLEGTDVWYRSYEVPNDTRLSYRLAPDIPDVPGTFWENRIAILSTAQADPLNLNPWPAEAADPWRQKSVIELADAPAQPFVAPDDSLPAGTVETLQFTSERLDNTRDVTFYRPDGFDPADPQTVLLVLFDGDAYQQTVDVPGILDRMQGFGVLPQTAAVLISNPDMKARGMELPGSQDFSDVMAQDLLPWAQQQLGLQVPAVRTVLAGSSYGGLASMRLALDHPDTFGNVISMSGSFWWAPKDADPAHGEHTAYRVATTPKQELRVFLTAGLFETSRDGSLDILNTNRHLRDVLVARGYPATMREYAGSHDYLIWRGALSDGLTQLFGPAP</sequence>
<comment type="subcellular location">
    <subcellularLocation>
        <location evidence="1">Cytoplasm</location>
    </subcellularLocation>
</comment>
<evidence type="ECO:0000256" key="3">
    <source>
        <dbReference type="ARBA" id="ARBA00022801"/>
    </source>
</evidence>
<keyword evidence="3" id="KW-0378">Hydrolase</keyword>
<keyword evidence="2" id="KW-0963">Cytoplasm</keyword>
<name>A0A939ENW0_9HYPH</name>
<evidence type="ECO:0000256" key="5">
    <source>
        <dbReference type="SAM" id="SignalP"/>
    </source>
</evidence>
<dbReference type="InterPro" id="IPR013783">
    <property type="entry name" value="Ig-like_fold"/>
</dbReference>
<evidence type="ECO:0000256" key="2">
    <source>
        <dbReference type="ARBA" id="ARBA00022490"/>
    </source>
</evidence>
<keyword evidence="8" id="KW-1185">Reference proteome</keyword>
<dbReference type="Gene3D" id="2.60.40.10">
    <property type="entry name" value="Immunoglobulins"/>
    <property type="match status" value="1"/>
</dbReference>
<dbReference type="GO" id="GO:0005737">
    <property type="term" value="C:cytoplasm"/>
    <property type="evidence" value="ECO:0007669"/>
    <property type="project" value="UniProtKB-SubCell"/>
</dbReference>
<dbReference type="GO" id="GO:0006826">
    <property type="term" value="P:iron ion transport"/>
    <property type="evidence" value="ECO:0007669"/>
    <property type="project" value="InterPro"/>
</dbReference>
<dbReference type="AlphaFoldDB" id="A0A939ENW0"/>
<dbReference type="GO" id="GO:0008849">
    <property type="term" value="F:enterochelin esterase activity"/>
    <property type="evidence" value="ECO:0007669"/>
    <property type="project" value="InterPro"/>
</dbReference>
<dbReference type="InterPro" id="IPR000801">
    <property type="entry name" value="Esterase-like"/>
</dbReference>
<evidence type="ECO:0000313" key="8">
    <source>
        <dbReference type="Proteomes" id="UP000664779"/>
    </source>
</evidence>
<dbReference type="Pfam" id="PF00756">
    <property type="entry name" value="Esterase"/>
    <property type="match status" value="1"/>
</dbReference>
<proteinExistence type="inferred from homology"/>
<dbReference type="EMBL" id="JAFLNF010000004">
    <property type="protein sequence ID" value="MBO0345600.1"/>
    <property type="molecule type" value="Genomic_DNA"/>
</dbReference>
<evidence type="ECO:0000256" key="4">
    <source>
        <dbReference type="ARBA" id="ARBA00024201"/>
    </source>
</evidence>
<reference evidence="7" key="1">
    <citation type="submission" date="2021-03" db="EMBL/GenBank/DDBJ databases">
        <title>Roseibium sp. CAU 1637 isolated from Incheon.</title>
        <authorList>
            <person name="Kim W."/>
        </authorList>
    </citation>
    <scope>NUCLEOTIDE SEQUENCE</scope>
    <source>
        <strain evidence="7">CAU 1637</strain>
    </source>
</reference>
<keyword evidence="5" id="KW-0732">Signal</keyword>
<dbReference type="InterPro" id="IPR014756">
    <property type="entry name" value="Ig_E-set"/>
</dbReference>
<accession>A0A939ENW0</accession>
<feature type="chain" id="PRO_5037856063" evidence="5">
    <location>
        <begin position="25"/>
        <end position="549"/>
    </location>
</feature>
<dbReference type="Pfam" id="PF11806">
    <property type="entry name" value="Enterochelin_N"/>
    <property type="match status" value="1"/>
</dbReference>
<feature type="domain" description="Enterochelin esterase N-terminal" evidence="6">
    <location>
        <begin position="194"/>
        <end position="297"/>
    </location>
</feature>
<dbReference type="InterPro" id="IPR029058">
    <property type="entry name" value="AB_hydrolase_fold"/>
</dbReference>
<dbReference type="Gene3D" id="3.40.50.1820">
    <property type="entry name" value="alpha/beta hydrolase"/>
    <property type="match status" value="1"/>
</dbReference>
<dbReference type="PANTHER" id="PTHR48098:SF3">
    <property type="entry name" value="IRON(III) ENTEROBACTIN ESTERASE"/>
    <property type="match status" value="1"/>
</dbReference>
<dbReference type="GO" id="GO:0005506">
    <property type="term" value="F:iron ion binding"/>
    <property type="evidence" value="ECO:0007669"/>
    <property type="project" value="InterPro"/>
</dbReference>
<evidence type="ECO:0000256" key="1">
    <source>
        <dbReference type="ARBA" id="ARBA00004496"/>
    </source>
</evidence>
<gene>
    <name evidence="7" type="ORF">J0X15_10250</name>
</gene>
<feature type="signal peptide" evidence="5">
    <location>
        <begin position="1"/>
        <end position="24"/>
    </location>
</feature>